<gene>
    <name evidence="1" type="ORF">JWS04_25485</name>
</gene>
<sequence>MADWEFEDLPASLVEQELTQRDQFNNDEVELAEALVREVIQNSTDAPAGNGPVKVRFAIVERTGEQTERIEKLFASLGPHLKACDVDDAVLDRPTIRLLLVEDFNTRGLTGNPAVLDEDNFRNFWRRHGKSGKVGKSEVAGVLASWSIPRLRRSARSLV</sequence>
<proteinExistence type="predicted"/>
<dbReference type="RefSeq" id="WP_209295982.1">
    <property type="nucleotide sequence ID" value="NZ_JAGIKT010000063.1"/>
</dbReference>
<dbReference type="EMBL" id="JAGIKT010000063">
    <property type="protein sequence ID" value="MBP0114373.1"/>
    <property type="molecule type" value="Genomic_DNA"/>
</dbReference>
<evidence type="ECO:0000313" key="1">
    <source>
        <dbReference type="EMBL" id="MBP0114373.1"/>
    </source>
</evidence>
<name>A0ABS4A364_9BRAD</name>
<dbReference type="Proteomes" id="UP000669317">
    <property type="component" value="Unassembled WGS sequence"/>
</dbReference>
<reference evidence="1 2" key="1">
    <citation type="submission" date="2021-03" db="EMBL/GenBank/DDBJ databases">
        <title>Genome Sequence of Bradyrhizobium vignae strain ISRA400.</title>
        <authorList>
            <person name="Tisa L.S."/>
            <person name="Svistoonoff S."/>
            <person name="Hocher V."/>
            <person name="Fall S."/>
            <person name="Zaiya A."/>
            <person name="Naing D."/>
            <person name="Niang N."/>
            <person name="Diouf A."/>
            <person name="Dasylva M.C."/>
            <person name="Toure O."/>
            <person name="Gueye M."/>
            <person name="Gully D."/>
            <person name="Tisseyre P."/>
            <person name="Simpson S."/>
            <person name="Morris K."/>
            <person name="Thomas W.K."/>
        </authorList>
    </citation>
    <scope>NUCLEOTIDE SEQUENCE [LARGE SCALE GENOMIC DNA]</scope>
    <source>
        <strain evidence="1 2">ISRA400</strain>
    </source>
</reference>
<evidence type="ECO:0000313" key="2">
    <source>
        <dbReference type="Proteomes" id="UP000669317"/>
    </source>
</evidence>
<evidence type="ECO:0008006" key="3">
    <source>
        <dbReference type="Google" id="ProtNLM"/>
    </source>
</evidence>
<accession>A0ABS4A364</accession>
<comment type="caution">
    <text evidence="1">The sequence shown here is derived from an EMBL/GenBank/DDBJ whole genome shotgun (WGS) entry which is preliminary data.</text>
</comment>
<keyword evidence="2" id="KW-1185">Reference proteome</keyword>
<organism evidence="1 2">
    <name type="scientific">Bradyrhizobium vignae</name>
    <dbReference type="NCBI Taxonomy" id="1549949"/>
    <lineage>
        <taxon>Bacteria</taxon>
        <taxon>Pseudomonadati</taxon>
        <taxon>Pseudomonadota</taxon>
        <taxon>Alphaproteobacteria</taxon>
        <taxon>Hyphomicrobiales</taxon>
        <taxon>Nitrobacteraceae</taxon>
        <taxon>Bradyrhizobium</taxon>
    </lineage>
</organism>
<protein>
    <recommendedName>
        <fullName evidence="3">ATP-binding protein</fullName>
    </recommendedName>
</protein>